<accession>A0AAD5SQM1</accession>
<dbReference type="AlphaFoldDB" id="A0AAD5SQM1"/>
<protein>
    <submittedName>
        <fullName evidence="2">Uncharacterized protein</fullName>
    </submittedName>
</protein>
<evidence type="ECO:0000313" key="3">
    <source>
        <dbReference type="Proteomes" id="UP001211907"/>
    </source>
</evidence>
<evidence type="ECO:0000313" key="2">
    <source>
        <dbReference type="EMBL" id="KAJ3090108.1"/>
    </source>
</evidence>
<organism evidence="2 3">
    <name type="scientific">Physocladia obscura</name>
    <dbReference type="NCBI Taxonomy" id="109957"/>
    <lineage>
        <taxon>Eukaryota</taxon>
        <taxon>Fungi</taxon>
        <taxon>Fungi incertae sedis</taxon>
        <taxon>Chytridiomycota</taxon>
        <taxon>Chytridiomycota incertae sedis</taxon>
        <taxon>Chytridiomycetes</taxon>
        <taxon>Chytridiales</taxon>
        <taxon>Chytriomycetaceae</taxon>
        <taxon>Physocladia</taxon>
    </lineage>
</organism>
<sequence>HFFFATHSSHGELRNLVRLIKPNSVHPCVLDKRDVFGNADVITAFDDLLMQPASKGTVVAIKRGKSIAEMIIEDLEINKHAELIQTANLTESLETQPLNSDDELPVASILSESLESEKMNRILSQPDSEDGRLMKAQTEHVLTIGGISDVNGSLSLDSTIYVSKPKIVSKLNDKVAKEKVVKLPVVEKQIFGPDSIIVAETSLESEAAIAASLEFKPPSNLSVCKNLDTVISNSFPKSSLEFQRPCLVQQRNNSTDESLAASSVVVNSQESKIVSSSQNSNSQDELNSVSAANSNNSSSDEYEPRSPVLDDDNGNKSSILVSRFISQNLAMPISPAAQPQKENQLIAHPLKINIPRSNTETFIDLTVSEDEQEDVILVSDSPPRTKRGAPSTENSQSCKNKRVSEKTHVSIKPKRSSSVMNSKLNLNVDWVQTLSRRSSNIIAGDDEAKESRKISNEDVVLAQKHVESGGGYVFECTNPFKKMQ</sequence>
<feature type="region of interest" description="Disordered" evidence="1">
    <location>
        <begin position="379"/>
        <end position="416"/>
    </location>
</feature>
<feature type="non-terminal residue" evidence="2">
    <location>
        <position position="1"/>
    </location>
</feature>
<reference evidence="2" key="1">
    <citation type="submission" date="2020-05" db="EMBL/GenBank/DDBJ databases">
        <title>Phylogenomic resolution of chytrid fungi.</title>
        <authorList>
            <person name="Stajich J.E."/>
            <person name="Amses K."/>
            <person name="Simmons R."/>
            <person name="Seto K."/>
            <person name="Myers J."/>
            <person name="Bonds A."/>
            <person name="Quandt C.A."/>
            <person name="Barry K."/>
            <person name="Liu P."/>
            <person name="Grigoriev I."/>
            <person name="Longcore J.E."/>
            <person name="James T.Y."/>
        </authorList>
    </citation>
    <scope>NUCLEOTIDE SEQUENCE</scope>
    <source>
        <strain evidence="2">JEL0513</strain>
    </source>
</reference>
<dbReference type="Proteomes" id="UP001211907">
    <property type="component" value="Unassembled WGS sequence"/>
</dbReference>
<proteinExistence type="predicted"/>
<gene>
    <name evidence="2" type="ORF">HK100_007548</name>
</gene>
<keyword evidence="3" id="KW-1185">Reference proteome</keyword>
<comment type="caution">
    <text evidence="2">The sequence shown here is derived from an EMBL/GenBank/DDBJ whole genome shotgun (WGS) entry which is preliminary data.</text>
</comment>
<feature type="compositionally biased region" description="Low complexity" evidence="1">
    <location>
        <begin position="272"/>
        <end position="299"/>
    </location>
</feature>
<evidence type="ECO:0000256" key="1">
    <source>
        <dbReference type="SAM" id="MobiDB-lite"/>
    </source>
</evidence>
<name>A0AAD5SQM1_9FUNG</name>
<dbReference type="EMBL" id="JADGJH010003566">
    <property type="protein sequence ID" value="KAJ3090108.1"/>
    <property type="molecule type" value="Genomic_DNA"/>
</dbReference>
<feature type="region of interest" description="Disordered" evidence="1">
    <location>
        <begin position="272"/>
        <end position="314"/>
    </location>
</feature>